<dbReference type="PANTHER" id="PTHR13299:SF0">
    <property type="entry name" value="PEROXISOMAL MEMBRANE PROTEIN PEX16"/>
    <property type="match status" value="1"/>
</dbReference>
<comment type="subcellular location">
    <subcellularLocation>
        <location evidence="2">Peroxisome membrane</location>
    </subcellularLocation>
</comment>
<organism evidence="4 5">
    <name type="scientific">Absidia repens</name>
    <dbReference type="NCBI Taxonomy" id="90262"/>
    <lineage>
        <taxon>Eukaryota</taxon>
        <taxon>Fungi</taxon>
        <taxon>Fungi incertae sedis</taxon>
        <taxon>Mucoromycota</taxon>
        <taxon>Mucoromycotina</taxon>
        <taxon>Mucoromycetes</taxon>
        <taxon>Mucorales</taxon>
        <taxon>Cunninghamellaceae</taxon>
        <taxon>Absidia</taxon>
    </lineage>
</organism>
<evidence type="ECO:0000313" key="4">
    <source>
        <dbReference type="EMBL" id="ORZ26181.1"/>
    </source>
</evidence>
<reference evidence="4 5" key="1">
    <citation type="submission" date="2016-07" db="EMBL/GenBank/DDBJ databases">
        <title>Pervasive Adenine N6-methylation of Active Genes in Fungi.</title>
        <authorList>
            <consortium name="DOE Joint Genome Institute"/>
            <person name="Mondo S.J."/>
            <person name="Dannebaum R.O."/>
            <person name="Kuo R.C."/>
            <person name="Labutti K."/>
            <person name="Haridas S."/>
            <person name="Kuo A."/>
            <person name="Salamov A."/>
            <person name="Ahrendt S.R."/>
            <person name="Lipzen A."/>
            <person name="Sullivan W."/>
            <person name="Andreopoulos W.B."/>
            <person name="Clum A."/>
            <person name="Lindquist E."/>
            <person name="Daum C."/>
            <person name="Ramamoorthy G.K."/>
            <person name="Gryganskyi A."/>
            <person name="Culley D."/>
            <person name="Magnuson J.K."/>
            <person name="James T.Y."/>
            <person name="O'Malley M.A."/>
            <person name="Stajich J.E."/>
            <person name="Spatafora J.W."/>
            <person name="Visel A."/>
            <person name="Grigoriev I.V."/>
        </authorList>
    </citation>
    <scope>NUCLEOTIDE SEQUENCE [LARGE SCALE GENOMIC DNA]</scope>
    <source>
        <strain evidence="4 5">NRRL 1336</strain>
    </source>
</reference>
<dbReference type="GO" id="GO:0007031">
    <property type="term" value="P:peroxisome organization"/>
    <property type="evidence" value="ECO:0007669"/>
    <property type="project" value="UniProtKB-KW"/>
</dbReference>
<dbReference type="EMBL" id="MCGE01000001">
    <property type="protein sequence ID" value="ORZ26181.1"/>
    <property type="molecule type" value="Genomic_DNA"/>
</dbReference>
<comment type="caution">
    <text evidence="4">The sequence shown here is derived from an EMBL/GenBank/DDBJ whole genome shotgun (WGS) entry which is preliminary data.</text>
</comment>
<dbReference type="Proteomes" id="UP000193560">
    <property type="component" value="Unassembled WGS sequence"/>
</dbReference>
<keyword evidence="2" id="KW-0576">Peroxisome</keyword>
<dbReference type="GO" id="GO:0005778">
    <property type="term" value="C:peroxisomal membrane"/>
    <property type="evidence" value="ECO:0007669"/>
    <property type="project" value="UniProtKB-SubCell"/>
</dbReference>
<dbReference type="Pfam" id="PF08610">
    <property type="entry name" value="Pex16"/>
    <property type="match status" value="1"/>
</dbReference>
<keyword evidence="2" id="KW-0962">Peroxisome biogenesis</keyword>
<comment type="similarity">
    <text evidence="1 2">Belongs to the peroxin-16 family.</text>
</comment>
<name>A0A1X2J313_9FUNG</name>
<protein>
    <recommendedName>
        <fullName evidence="2">Peroxisomal membrane protein PEX16</fullName>
    </recommendedName>
</protein>
<dbReference type="PANTHER" id="PTHR13299">
    <property type="entry name" value="PEROXISOMAL MEMBRANE PROTEIN PEX16"/>
    <property type="match status" value="1"/>
</dbReference>
<gene>
    <name evidence="4" type="ORF">BCR42DRAFT_480017</name>
</gene>
<evidence type="ECO:0000313" key="5">
    <source>
        <dbReference type="Proteomes" id="UP000193560"/>
    </source>
</evidence>
<accession>A0A1X2J313</accession>
<evidence type="ECO:0000256" key="2">
    <source>
        <dbReference type="RuleBase" id="RU365003"/>
    </source>
</evidence>
<feature type="region of interest" description="Disordered" evidence="3">
    <location>
        <begin position="169"/>
        <end position="189"/>
    </location>
</feature>
<dbReference type="InterPro" id="IPR013919">
    <property type="entry name" value="Pex16"/>
</dbReference>
<dbReference type="STRING" id="90262.A0A1X2J313"/>
<evidence type="ECO:0000256" key="3">
    <source>
        <dbReference type="SAM" id="MobiDB-lite"/>
    </source>
</evidence>
<sequence length="364" mass="42172">MEYLAQYEDFLIKHAAQITTFESSLRSLTYLLPGRFHDAEFASQAVYAGLNLVGLYHTSILRRAAQQKAKQLNQPDLAQDSAFNKYLLFWKQRSKWNKTASNLLSILAYTQVLIEMGVRKKWGKRAQWQIIAFLEAIKVILRLGLLQTTQDRMTLSPTHLQREVDPATLETRPGSARAGTHQGERSGQEWTRMKDSFALDRRDTSDDIEVFLMSKVLTPEKLRQPPQMTHVLPSLGRLGEILYLLRPLIYVLCILKYGQRSWKPWTISVMVELGSQLALRKAFDGLSGDGHDNRMPLEKQEMSRRTQMMWFNLVRGAFYSHITRPTLERYCNRLESKPLLNMPAAVLRDYLPLWESFYFYTSSS</sequence>
<dbReference type="AlphaFoldDB" id="A0A1X2J313"/>
<evidence type="ECO:0000256" key="1">
    <source>
        <dbReference type="ARBA" id="ARBA00009505"/>
    </source>
</evidence>
<proteinExistence type="inferred from homology"/>
<keyword evidence="5" id="KW-1185">Reference proteome</keyword>
<dbReference type="OrthoDB" id="2021143at2759"/>